<organism evidence="2 3">
    <name type="scientific">Candidatus Adlerbacteria bacterium RIFCSPHIGHO2_12_FULL_53_18</name>
    <dbReference type="NCBI Taxonomy" id="1797242"/>
    <lineage>
        <taxon>Bacteria</taxon>
        <taxon>Candidatus Adleribacteriota</taxon>
    </lineage>
</organism>
<proteinExistence type="predicted"/>
<keyword evidence="1" id="KW-0472">Membrane</keyword>
<dbReference type="Proteomes" id="UP000178091">
    <property type="component" value="Unassembled WGS sequence"/>
</dbReference>
<keyword evidence="1" id="KW-0812">Transmembrane</keyword>
<feature type="transmembrane region" description="Helical" evidence="1">
    <location>
        <begin position="41"/>
        <end position="59"/>
    </location>
</feature>
<protein>
    <submittedName>
        <fullName evidence="2">Uncharacterized protein</fullName>
    </submittedName>
</protein>
<evidence type="ECO:0000313" key="2">
    <source>
        <dbReference type="EMBL" id="OGC84742.1"/>
    </source>
</evidence>
<keyword evidence="1" id="KW-1133">Transmembrane helix</keyword>
<dbReference type="EMBL" id="MEWW01000010">
    <property type="protein sequence ID" value="OGC84742.1"/>
    <property type="molecule type" value="Genomic_DNA"/>
</dbReference>
<accession>A0A1F4XSP8</accession>
<gene>
    <name evidence="2" type="ORF">A3F55_02705</name>
</gene>
<dbReference type="AlphaFoldDB" id="A0A1F4XSP8"/>
<evidence type="ECO:0000256" key="1">
    <source>
        <dbReference type="SAM" id="Phobius"/>
    </source>
</evidence>
<evidence type="ECO:0000313" key="3">
    <source>
        <dbReference type="Proteomes" id="UP000178091"/>
    </source>
</evidence>
<name>A0A1F4XSP8_9BACT</name>
<comment type="caution">
    <text evidence="2">The sequence shown here is derived from an EMBL/GenBank/DDBJ whole genome shotgun (WGS) entry which is preliminary data.</text>
</comment>
<sequence length="89" mass="10290">MDPQIEQLKELIRQNTALTQETNAMVKSMHRTAVWGRVGKFIWLAVIAAFSVGAFFYLLPYLQEMKELYDTAQQALEQARQIGNQFQQP</sequence>
<reference evidence="2 3" key="1">
    <citation type="journal article" date="2016" name="Nat. Commun.">
        <title>Thousands of microbial genomes shed light on interconnected biogeochemical processes in an aquifer system.</title>
        <authorList>
            <person name="Anantharaman K."/>
            <person name="Brown C.T."/>
            <person name="Hug L.A."/>
            <person name="Sharon I."/>
            <person name="Castelle C.J."/>
            <person name="Probst A.J."/>
            <person name="Thomas B.C."/>
            <person name="Singh A."/>
            <person name="Wilkins M.J."/>
            <person name="Karaoz U."/>
            <person name="Brodie E.L."/>
            <person name="Williams K.H."/>
            <person name="Hubbard S.S."/>
            <person name="Banfield J.F."/>
        </authorList>
    </citation>
    <scope>NUCLEOTIDE SEQUENCE [LARGE SCALE GENOMIC DNA]</scope>
</reference>